<organism evidence="3 4">
    <name type="scientific">Allacma fusca</name>
    <dbReference type="NCBI Taxonomy" id="39272"/>
    <lineage>
        <taxon>Eukaryota</taxon>
        <taxon>Metazoa</taxon>
        <taxon>Ecdysozoa</taxon>
        <taxon>Arthropoda</taxon>
        <taxon>Hexapoda</taxon>
        <taxon>Collembola</taxon>
        <taxon>Symphypleona</taxon>
        <taxon>Sminthuridae</taxon>
        <taxon>Allacma</taxon>
    </lineage>
</organism>
<reference evidence="3" key="1">
    <citation type="submission" date="2021-06" db="EMBL/GenBank/DDBJ databases">
        <authorList>
            <person name="Hodson N. C."/>
            <person name="Mongue J. A."/>
            <person name="Jaron S. K."/>
        </authorList>
    </citation>
    <scope>NUCLEOTIDE SEQUENCE</scope>
</reference>
<keyword evidence="4" id="KW-1185">Reference proteome</keyword>
<keyword evidence="2" id="KW-0812">Transmembrane</keyword>
<dbReference type="GO" id="GO:0016020">
    <property type="term" value="C:membrane"/>
    <property type="evidence" value="ECO:0007669"/>
    <property type="project" value="InterPro"/>
</dbReference>
<evidence type="ECO:0000313" key="3">
    <source>
        <dbReference type="EMBL" id="CAG7820015.1"/>
    </source>
</evidence>
<keyword evidence="1" id="KW-0813">Transport</keyword>
<dbReference type="PROSITE" id="PS01022">
    <property type="entry name" value="PTR2_1"/>
    <property type="match status" value="1"/>
</dbReference>
<dbReference type="EMBL" id="CAJVCH010466634">
    <property type="protein sequence ID" value="CAG7820015.1"/>
    <property type="molecule type" value="Genomic_DNA"/>
</dbReference>
<feature type="transmembrane region" description="Helical" evidence="2">
    <location>
        <begin position="101"/>
        <end position="122"/>
    </location>
</feature>
<comment type="caution">
    <text evidence="3">The sequence shown here is derived from an EMBL/GenBank/DDBJ whole genome shotgun (WGS) entry which is preliminary data.</text>
</comment>
<proteinExistence type="predicted"/>
<gene>
    <name evidence="3" type="ORF">AFUS01_LOCUS30425</name>
</gene>
<dbReference type="AlphaFoldDB" id="A0A8J2PME2"/>
<dbReference type="Proteomes" id="UP000708208">
    <property type="component" value="Unassembled WGS sequence"/>
</dbReference>
<protein>
    <recommendedName>
        <fullName evidence="5">Peptide transporter</fullName>
    </recommendedName>
</protein>
<keyword evidence="2" id="KW-0472">Membrane</keyword>
<sequence>MSSDINENKAVVPSDEKDVESTAKKIPYPKSVFLIVLNEFCERFSYYGMRAILALYLQNVLNFSENTSTIIFHVFTMFDYITPLFGGMLADSVLGKFRTIFYLSAVYALGNITLSLAATPTLKLPTV</sequence>
<evidence type="ECO:0008006" key="5">
    <source>
        <dbReference type="Google" id="ProtNLM"/>
    </source>
</evidence>
<accession>A0A8J2PME2</accession>
<evidence type="ECO:0000256" key="1">
    <source>
        <dbReference type="ARBA" id="ARBA00022856"/>
    </source>
</evidence>
<evidence type="ECO:0000256" key="2">
    <source>
        <dbReference type="SAM" id="Phobius"/>
    </source>
</evidence>
<keyword evidence="2" id="KW-1133">Transmembrane helix</keyword>
<keyword evidence="1" id="KW-0653">Protein transport</keyword>
<name>A0A8J2PME2_9HEXA</name>
<dbReference type="PANTHER" id="PTHR11654">
    <property type="entry name" value="OLIGOPEPTIDE TRANSPORTER-RELATED"/>
    <property type="match status" value="1"/>
</dbReference>
<feature type="transmembrane region" description="Helical" evidence="2">
    <location>
        <begin position="70"/>
        <end position="89"/>
    </location>
</feature>
<dbReference type="GO" id="GO:0006857">
    <property type="term" value="P:oligopeptide transport"/>
    <property type="evidence" value="ECO:0007669"/>
    <property type="project" value="InterPro"/>
</dbReference>
<evidence type="ECO:0000313" key="4">
    <source>
        <dbReference type="Proteomes" id="UP000708208"/>
    </source>
</evidence>
<keyword evidence="1" id="KW-0571">Peptide transport</keyword>
<dbReference type="OrthoDB" id="205993at2759"/>
<dbReference type="InterPro" id="IPR018456">
    <property type="entry name" value="PTR2_symporter_CS"/>
</dbReference>
<dbReference type="GO" id="GO:0022857">
    <property type="term" value="F:transmembrane transporter activity"/>
    <property type="evidence" value="ECO:0007669"/>
    <property type="project" value="InterPro"/>
</dbReference>